<dbReference type="InterPro" id="IPR000835">
    <property type="entry name" value="HTH_MarR-typ"/>
</dbReference>
<dbReference type="GO" id="GO:0003677">
    <property type="term" value="F:DNA binding"/>
    <property type="evidence" value="ECO:0007669"/>
    <property type="project" value="UniProtKB-KW"/>
</dbReference>
<evidence type="ECO:0000256" key="1">
    <source>
        <dbReference type="ARBA" id="ARBA00023015"/>
    </source>
</evidence>
<dbReference type="SMART" id="SM00347">
    <property type="entry name" value="HTH_MARR"/>
    <property type="match status" value="1"/>
</dbReference>
<gene>
    <name evidence="5" type="ORF">PRECH8_02440</name>
</gene>
<dbReference type="InterPro" id="IPR039422">
    <property type="entry name" value="MarR/SlyA-like"/>
</dbReference>
<accession>A0A916QD80</accession>
<dbReference type="PANTHER" id="PTHR33164">
    <property type="entry name" value="TRANSCRIPTIONAL REGULATOR, MARR FAMILY"/>
    <property type="match status" value="1"/>
</dbReference>
<dbReference type="Gene3D" id="1.10.10.10">
    <property type="entry name" value="Winged helix-like DNA-binding domain superfamily/Winged helix DNA-binding domain"/>
    <property type="match status" value="1"/>
</dbReference>
<evidence type="ECO:0000256" key="2">
    <source>
        <dbReference type="ARBA" id="ARBA00023125"/>
    </source>
</evidence>
<dbReference type="PROSITE" id="PS01117">
    <property type="entry name" value="HTH_MARR_1"/>
    <property type="match status" value="1"/>
</dbReference>
<evidence type="ECO:0000256" key="3">
    <source>
        <dbReference type="ARBA" id="ARBA00023163"/>
    </source>
</evidence>
<reference evidence="5" key="1">
    <citation type="submission" date="2020-08" db="EMBL/GenBank/DDBJ databases">
        <authorList>
            <person name="Uke A."/>
            <person name="Chhe C."/>
            <person name="Baramee S."/>
            <person name="Kosugi A."/>
        </authorList>
    </citation>
    <scope>NUCLEOTIDE SEQUENCE</scope>
    <source>
        <strain evidence="5">DA-C8</strain>
    </source>
</reference>
<keyword evidence="1" id="KW-0805">Transcription regulation</keyword>
<evidence type="ECO:0000259" key="4">
    <source>
        <dbReference type="PROSITE" id="PS50995"/>
    </source>
</evidence>
<keyword evidence="3" id="KW-0804">Transcription</keyword>
<dbReference type="Pfam" id="PF01047">
    <property type="entry name" value="MarR"/>
    <property type="match status" value="1"/>
</dbReference>
<dbReference type="AlphaFoldDB" id="A0A916QD80"/>
<dbReference type="PANTHER" id="PTHR33164:SF43">
    <property type="entry name" value="HTH-TYPE TRANSCRIPTIONAL REPRESSOR YETL"/>
    <property type="match status" value="1"/>
</dbReference>
<keyword evidence="2" id="KW-0238">DNA-binding</keyword>
<proteinExistence type="predicted"/>
<dbReference type="RefSeq" id="WP_200965230.1">
    <property type="nucleotide sequence ID" value="NZ_BMAQ01000001.1"/>
</dbReference>
<reference evidence="5" key="2">
    <citation type="journal article" date="2021" name="Data Brief">
        <title>Draft genome sequence data of the facultative, thermophilic, xylanolytic bacterium Paenibacillus sp. strain DA-C8.</title>
        <authorList>
            <person name="Chhe C."/>
            <person name="Uke A."/>
            <person name="Baramee S."/>
            <person name="Ungkulpasvich U."/>
            <person name="Tachaapaikoon C."/>
            <person name="Pason P."/>
            <person name="Waeonukul R."/>
            <person name="Ratanakhanokchai K."/>
            <person name="Kosugi A."/>
        </authorList>
    </citation>
    <scope>NUCLEOTIDE SEQUENCE</scope>
    <source>
        <strain evidence="5">DA-C8</strain>
    </source>
</reference>
<dbReference type="SUPFAM" id="SSF46785">
    <property type="entry name" value="Winged helix' DNA-binding domain"/>
    <property type="match status" value="1"/>
</dbReference>
<dbReference type="PROSITE" id="PS50995">
    <property type="entry name" value="HTH_MARR_2"/>
    <property type="match status" value="1"/>
</dbReference>
<evidence type="ECO:0000313" key="5">
    <source>
        <dbReference type="EMBL" id="GFR36948.1"/>
    </source>
</evidence>
<sequence>MFSDQFAKLWLSMQSDYQAYMERELAPDLTEVQLYTLELILSMVKAKPSDLIAHLEISPAAISTLVDRMEKNELLIRERDEHDRRIVWLQVTEKGRNAYELGIEIRRRYFASRLDALSEHNQKLLCYLMGKIAPDSQLADPPRRVN</sequence>
<evidence type="ECO:0000313" key="6">
    <source>
        <dbReference type="Proteomes" id="UP000654993"/>
    </source>
</evidence>
<feature type="domain" description="HTH marR-type" evidence="4">
    <location>
        <begin position="1"/>
        <end position="134"/>
    </location>
</feature>
<dbReference type="Proteomes" id="UP000654993">
    <property type="component" value="Unassembled WGS sequence"/>
</dbReference>
<dbReference type="InterPro" id="IPR036390">
    <property type="entry name" value="WH_DNA-bd_sf"/>
</dbReference>
<comment type="caution">
    <text evidence="5">The sequence shown here is derived from an EMBL/GenBank/DDBJ whole genome shotgun (WGS) entry which is preliminary data.</text>
</comment>
<organism evidence="5 6">
    <name type="scientific">Insulibacter thermoxylanivorax</name>
    <dbReference type="NCBI Taxonomy" id="2749268"/>
    <lineage>
        <taxon>Bacteria</taxon>
        <taxon>Bacillati</taxon>
        <taxon>Bacillota</taxon>
        <taxon>Bacilli</taxon>
        <taxon>Bacillales</taxon>
        <taxon>Paenibacillaceae</taxon>
        <taxon>Insulibacter</taxon>
    </lineage>
</organism>
<dbReference type="GO" id="GO:0006950">
    <property type="term" value="P:response to stress"/>
    <property type="evidence" value="ECO:0007669"/>
    <property type="project" value="TreeGrafter"/>
</dbReference>
<dbReference type="InterPro" id="IPR036388">
    <property type="entry name" value="WH-like_DNA-bd_sf"/>
</dbReference>
<name>A0A916QD80_9BACL</name>
<dbReference type="EMBL" id="BMAQ01000001">
    <property type="protein sequence ID" value="GFR36948.1"/>
    <property type="molecule type" value="Genomic_DNA"/>
</dbReference>
<keyword evidence="6" id="KW-1185">Reference proteome</keyword>
<dbReference type="GO" id="GO:0003700">
    <property type="term" value="F:DNA-binding transcription factor activity"/>
    <property type="evidence" value="ECO:0007669"/>
    <property type="project" value="InterPro"/>
</dbReference>
<protein>
    <recommendedName>
        <fullName evidence="4">HTH marR-type domain-containing protein</fullName>
    </recommendedName>
</protein>
<dbReference type="InterPro" id="IPR023187">
    <property type="entry name" value="Tscrpt_reg_MarR-type_CS"/>
</dbReference>
<dbReference type="PRINTS" id="PR00598">
    <property type="entry name" value="HTHMARR"/>
</dbReference>